<comment type="catalytic activity">
    <reaction evidence="1 7">
        <text>2-C-methyl-D-erythritol 4-phosphate + CTP + H(+) = 4-CDP-2-C-methyl-D-erythritol + diphosphate</text>
        <dbReference type="Rhea" id="RHEA:13429"/>
        <dbReference type="ChEBI" id="CHEBI:15378"/>
        <dbReference type="ChEBI" id="CHEBI:33019"/>
        <dbReference type="ChEBI" id="CHEBI:37563"/>
        <dbReference type="ChEBI" id="CHEBI:57823"/>
        <dbReference type="ChEBI" id="CHEBI:58262"/>
        <dbReference type="EC" id="2.7.7.60"/>
    </reaction>
</comment>
<keyword evidence="6 7" id="KW-0414">Isoprene biosynthesis</keyword>
<feature type="site" description="Positions MEP for the nucleophilic attack" evidence="7">
    <location>
        <position position="217"/>
    </location>
</feature>
<comment type="similarity">
    <text evidence="3 7">Belongs to the IspD/TarI cytidylyltransferase family. IspD subfamily.</text>
</comment>
<keyword evidence="5 7" id="KW-0548">Nucleotidyltransferase</keyword>
<gene>
    <name evidence="7" type="primary">ispD</name>
    <name evidence="8" type="ORF">C427_4952</name>
</gene>
<evidence type="ECO:0000313" key="8">
    <source>
        <dbReference type="EMBL" id="AGH47051.1"/>
    </source>
</evidence>
<dbReference type="NCBIfam" id="TIGR00453">
    <property type="entry name" value="ispD"/>
    <property type="match status" value="1"/>
</dbReference>
<evidence type="ECO:0000256" key="3">
    <source>
        <dbReference type="ARBA" id="ARBA00009789"/>
    </source>
</evidence>
<comment type="pathway">
    <text evidence="2 7">Isoprenoid biosynthesis; isopentenyl diphosphate biosynthesis via DXP pathway; isopentenyl diphosphate from 1-deoxy-D-xylulose 5-phosphate: step 2/6.</text>
</comment>
<dbReference type="HAMAP" id="MF_00108">
    <property type="entry name" value="IspD"/>
    <property type="match status" value="1"/>
</dbReference>
<dbReference type="FunFam" id="3.90.550.10:FF:000003">
    <property type="entry name" value="2-C-methyl-D-erythritol 4-phosphate cytidylyltransferase"/>
    <property type="match status" value="1"/>
</dbReference>
<dbReference type="RefSeq" id="WP_007643013.1">
    <property type="nucleotide sequence ID" value="NC_020514.1"/>
</dbReference>
<evidence type="ECO:0000313" key="9">
    <source>
        <dbReference type="Proteomes" id="UP000011864"/>
    </source>
</evidence>
<evidence type="ECO:0000256" key="5">
    <source>
        <dbReference type="ARBA" id="ARBA00022695"/>
    </source>
</evidence>
<accession>K7AD72</accession>
<evidence type="ECO:0000256" key="1">
    <source>
        <dbReference type="ARBA" id="ARBA00001282"/>
    </source>
</evidence>
<dbReference type="InterPro" id="IPR050088">
    <property type="entry name" value="IspD/TarI_cytidylyltransf_bact"/>
</dbReference>
<dbReference type="PANTHER" id="PTHR32125:SF4">
    <property type="entry name" value="2-C-METHYL-D-ERYTHRITOL 4-PHOSPHATE CYTIDYLYLTRANSFERASE, CHLOROPLASTIC"/>
    <property type="match status" value="1"/>
</dbReference>
<dbReference type="AlphaFoldDB" id="K7AD72"/>
<feature type="site" description="Transition state stabilizer" evidence="7">
    <location>
        <position position="19"/>
    </location>
</feature>
<feature type="site" description="Transition state stabilizer" evidence="7">
    <location>
        <position position="26"/>
    </location>
</feature>
<sequence>MPSLSQYSVVVPAAGIGKRMKTDCPKQYLHIAGKTIIEHTLTNLLEHSQVQRVILVLNPNDTLFAQLPIASHPRIEVVEGGQERCDSVLAGLNYLSDNEEWVLVHDAARPCFAATDLSTLLQLAEQGSIGGILATPVRDTMKRAFDVNVNRQNIVKHTESREHLWHALTPQFFKLAALKKALNTAAEQKINITDEASAIELLGEKVLLVEGSASNIKITQPEDLLLAEFYLTQNKLNN</sequence>
<dbReference type="GO" id="GO:0019288">
    <property type="term" value="P:isopentenyl diphosphate biosynthetic process, methylerythritol 4-phosphate pathway"/>
    <property type="evidence" value="ECO:0007669"/>
    <property type="project" value="UniProtKB-UniRule"/>
</dbReference>
<dbReference type="CDD" id="cd02516">
    <property type="entry name" value="CDP-ME_synthetase"/>
    <property type="match status" value="1"/>
</dbReference>
<dbReference type="Proteomes" id="UP000011864">
    <property type="component" value="Chromosome"/>
</dbReference>
<reference evidence="8 9" key="1">
    <citation type="journal article" date="2013" name="Genome Announc.">
        <title>Complete Genome Sequence of Glaciecola psychrophila Strain 170T.</title>
        <authorList>
            <person name="Yin J."/>
            <person name="Chen J."/>
            <person name="Liu G."/>
            <person name="Yu Y."/>
            <person name="Song L."/>
            <person name="Wang X."/>
            <person name="Qu X."/>
        </authorList>
    </citation>
    <scope>NUCLEOTIDE SEQUENCE [LARGE SCALE GENOMIC DNA]</scope>
    <source>
        <strain evidence="8 9">170</strain>
    </source>
</reference>
<dbReference type="EC" id="2.7.7.60" evidence="7"/>
<dbReference type="InterPro" id="IPR034683">
    <property type="entry name" value="IspD/TarI"/>
</dbReference>
<dbReference type="InterPro" id="IPR029044">
    <property type="entry name" value="Nucleotide-diphossugar_trans"/>
</dbReference>
<protein>
    <recommendedName>
        <fullName evidence="7">2-C-methyl-D-erythritol 4-phosphate cytidylyltransferase</fullName>
        <ecNumber evidence="7">2.7.7.60</ecNumber>
    </recommendedName>
    <alternativeName>
        <fullName evidence="7">4-diphosphocytidyl-2C-methyl-D-erythritol synthase</fullName>
    </alternativeName>
    <alternativeName>
        <fullName evidence="7">MEP cytidylyltransferase</fullName>
        <shortName evidence="7">MCT</shortName>
    </alternativeName>
</protein>
<feature type="site" description="Positions MEP for the nucleophilic attack" evidence="7">
    <location>
        <position position="161"/>
    </location>
</feature>
<dbReference type="Pfam" id="PF01128">
    <property type="entry name" value="IspD"/>
    <property type="match status" value="1"/>
</dbReference>
<dbReference type="UniPathway" id="UPA00056">
    <property type="reaction ID" value="UER00093"/>
</dbReference>
<dbReference type="PROSITE" id="PS01295">
    <property type="entry name" value="ISPD"/>
    <property type="match status" value="1"/>
</dbReference>
<dbReference type="eggNOG" id="COG1211">
    <property type="taxonomic scope" value="Bacteria"/>
</dbReference>
<evidence type="ECO:0000256" key="7">
    <source>
        <dbReference type="HAMAP-Rule" id="MF_00108"/>
    </source>
</evidence>
<proteinExistence type="inferred from homology"/>
<dbReference type="Gene3D" id="3.90.550.10">
    <property type="entry name" value="Spore Coat Polysaccharide Biosynthesis Protein SpsA, Chain A"/>
    <property type="match status" value="1"/>
</dbReference>
<name>K7AD72_9ALTE</name>
<dbReference type="PATRIC" id="fig|1129794.4.peg.4938"/>
<keyword evidence="9" id="KW-1185">Reference proteome</keyword>
<dbReference type="OrthoDB" id="9806837at2"/>
<dbReference type="SUPFAM" id="SSF53448">
    <property type="entry name" value="Nucleotide-diphospho-sugar transferases"/>
    <property type="match status" value="1"/>
</dbReference>
<comment type="function">
    <text evidence="7">Catalyzes the formation of 4-diphosphocytidyl-2-C-methyl-D-erythritol from CTP and 2-C-methyl-D-erythritol 4-phosphate (MEP).</text>
</comment>
<dbReference type="InterPro" id="IPR018294">
    <property type="entry name" value="ISPD_synthase_CS"/>
</dbReference>
<dbReference type="STRING" id="1129794.C427_4952"/>
<evidence type="ECO:0000256" key="6">
    <source>
        <dbReference type="ARBA" id="ARBA00023229"/>
    </source>
</evidence>
<dbReference type="GO" id="GO:0050518">
    <property type="term" value="F:2-C-methyl-D-erythritol 4-phosphate cytidylyltransferase activity"/>
    <property type="evidence" value="ECO:0007669"/>
    <property type="project" value="UniProtKB-UniRule"/>
</dbReference>
<dbReference type="EMBL" id="CP003837">
    <property type="protein sequence ID" value="AGH47051.1"/>
    <property type="molecule type" value="Genomic_DNA"/>
</dbReference>
<dbReference type="InterPro" id="IPR001228">
    <property type="entry name" value="IspD"/>
</dbReference>
<organism evidence="8 9">
    <name type="scientific">Paraglaciecola psychrophila 170</name>
    <dbReference type="NCBI Taxonomy" id="1129794"/>
    <lineage>
        <taxon>Bacteria</taxon>
        <taxon>Pseudomonadati</taxon>
        <taxon>Pseudomonadota</taxon>
        <taxon>Gammaproteobacteria</taxon>
        <taxon>Alteromonadales</taxon>
        <taxon>Alteromonadaceae</taxon>
        <taxon>Paraglaciecola</taxon>
    </lineage>
</organism>
<dbReference type="HOGENOM" id="CLU_061281_3_1_6"/>
<evidence type="ECO:0000256" key="4">
    <source>
        <dbReference type="ARBA" id="ARBA00022679"/>
    </source>
</evidence>
<evidence type="ECO:0000256" key="2">
    <source>
        <dbReference type="ARBA" id="ARBA00004787"/>
    </source>
</evidence>
<dbReference type="PANTHER" id="PTHR32125">
    <property type="entry name" value="2-C-METHYL-D-ERYTHRITOL 4-PHOSPHATE CYTIDYLYLTRANSFERASE, CHLOROPLASTIC"/>
    <property type="match status" value="1"/>
</dbReference>
<keyword evidence="4 7" id="KW-0808">Transferase</keyword>
<dbReference type="KEGG" id="gps:C427_4952"/>